<dbReference type="EMBL" id="JAACJO010000026">
    <property type="protein sequence ID" value="KAF5347295.1"/>
    <property type="molecule type" value="Genomic_DNA"/>
</dbReference>
<feature type="region of interest" description="Disordered" evidence="1">
    <location>
        <begin position="297"/>
        <end position="332"/>
    </location>
</feature>
<keyword evidence="4" id="KW-1185">Reference proteome</keyword>
<proteinExistence type="predicted"/>
<feature type="transmembrane region" description="Helical" evidence="2">
    <location>
        <begin position="97"/>
        <end position="119"/>
    </location>
</feature>
<evidence type="ECO:0000256" key="2">
    <source>
        <dbReference type="SAM" id="Phobius"/>
    </source>
</evidence>
<feature type="transmembrane region" description="Helical" evidence="2">
    <location>
        <begin position="140"/>
        <end position="167"/>
    </location>
</feature>
<dbReference type="Proteomes" id="UP000559027">
    <property type="component" value="Unassembled WGS sequence"/>
</dbReference>
<reference evidence="3 4" key="1">
    <citation type="journal article" date="2020" name="ISME J.">
        <title>Uncovering the hidden diversity of litter-decomposition mechanisms in mushroom-forming fungi.</title>
        <authorList>
            <person name="Floudas D."/>
            <person name="Bentzer J."/>
            <person name="Ahren D."/>
            <person name="Johansson T."/>
            <person name="Persson P."/>
            <person name="Tunlid A."/>
        </authorList>
    </citation>
    <scope>NUCLEOTIDE SEQUENCE [LARGE SCALE GENOMIC DNA]</scope>
    <source>
        <strain evidence="3 4">CBS 146.42</strain>
    </source>
</reference>
<comment type="caution">
    <text evidence="3">The sequence shown here is derived from an EMBL/GenBank/DDBJ whole genome shotgun (WGS) entry which is preliminary data.</text>
</comment>
<feature type="transmembrane region" description="Helical" evidence="2">
    <location>
        <begin position="58"/>
        <end position="77"/>
    </location>
</feature>
<evidence type="ECO:0000313" key="4">
    <source>
        <dbReference type="Proteomes" id="UP000559027"/>
    </source>
</evidence>
<feature type="transmembrane region" description="Helical" evidence="2">
    <location>
        <begin position="179"/>
        <end position="202"/>
    </location>
</feature>
<dbReference type="AlphaFoldDB" id="A0A8H5CSZ9"/>
<feature type="compositionally biased region" description="Polar residues" evidence="1">
    <location>
        <begin position="297"/>
        <end position="324"/>
    </location>
</feature>
<keyword evidence="2" id="KW-0812">Transmembrane</keyword>
<feature type="transmembrane region" description="Helical" evidence="2">
    <location>
        <begin position="20"/>
        <end position="46"/>
    </location>
</feature>
<protein>
    <submittedName>
        <fullName evidence="3">Uncharacterized protein</fullName>
    </submittedName>
</protein>
<accession>A0A8H5CSZ9</accession>
<keyword evidence="2" id="KW-1133">Transmembrane helix</keyword>
<dbReference type="OrthoDB" id="2905268at2759"/>
<keyword evidence="2" id="KW-0472">Membrane</keyword>
<name>A0A8H5CSZ9_9AGAR</name>
<evidence type="ECO:0000313" key="3">
    <source>
        <dbReference type="EMBL" id="KAF5347295.1"/>
    </source>
</evidence>
<sequence length="332" mass="36459">MSNPYAPPNETSFELYNERTIIDGLFLGAIAYGVHLTLFIWCFHLLLQKKKSRPDYLLMLYVSLLFIMGNIGNGTNIKVGELTFVDNRNFPGGPNAFFATGGGPVGLTCNVVYIINTWFQDGLLLYRFWMFFARDGRWYFALLPGIMFLASVALSLILIVMLCVPGITLWSTISINLAIPYWSISIALNVIITACISARLLYMRYQMRNALVGSGSEYISVTSMMVESAAIYTVNGLIFLVSYAVNSPIQNLALPVLGQTQSIAPLLIILRVLQGRAWSSSSLAKFQTGTDVKFNNNSTTMLQSGGTGPTLTMRSKGANESNPSFKAEGAAV</sequence>
<gene>
    <name evidence="3" type="ORF">D9756_009975</name>
</gene>
<organism evidence="3 4">
    <name type="scientific">Leucocoprinus leucothites</name>
    <dbReference type="NCBI Taxonomy" id="201217"/>
    <lineage>
        <taxon>Eukaryota</taxon>
        <taxon>Fungi</taxon>
        <taxon>Dikarya</taxon>
        <taxon>Basidiomycota</taxon>
        <taxon>Agaricomycotina</taxon>
        <taxon>Agaricomycetes</taxon>
        <taxon>Agaricomycetidae</taxon>
        <taxon>Agaricales</taxon>
        <taxon>Agaricineae</taxon>
        <taxon>Agaricaceae</taxon>
        <taxon>Leucocoprinus</taxon>
    </lineage>
</organism>
<evidence type="ECO:0000256" key="1">
    <source>
        <dbReference type="SAM" id="MobiDB-lite"/>
    </source>
</evidence>